<dbReference type="EMBL" id="EF677810">
    <property type="protein sequence ID" value="ABR17612.1"/>
    <property type="molecule type" value="mRNA"/>
</dbReference>
<keyword evidence="8 9" id="KW-0539">Nucleus</keyword>
<protein>
    <recommendedName>
        <fullName evidence="9">Nuclear pore complex protein NUP35</fullName>
    </recommendedName>
    <alternativeName>
        <fullName evidence="9">Nucleoporin 35</fullName>
    </alternativeName>
</protein>
<evidence type="ECO:0000256" key="8">
    <source>
        <dbReference type="ARBA" id="ARBA00023242"/>
    </source>
</evidence>
<dbReference type="GO" id="GO:0017056">
    <property type="term" value="F:structural constituent of nuclear pore"/>
    <property type="evidence" value="ECO:0007669"/>
    <property type="project" value="InterPro"/>
</dbReference>
<keyword evidence="6 9" id="KW-0811">Translocation</keyword>
<comment type="similarity">
    <text evidence="2 9">Belongs to the Nup35 family.</text>
</comment>
<dbReference type="GO" id="GO:0031965">
    <property type="term" value="C:nuclear membrane"/>
    <property type="evidence" value="ECO:0007669"/>
    <property type="project" value="InterPro"/>
</dbReference>
<dbReference type="Pfam" id="PF05172">
    <property type="entry name" value="RRM_Nup35"/>
    <property type="match status" value="1"/>
</dbReference>
<dbReference type="InterPro" id="IPR017389">
    <property type="entry name" value="Nucleoporin_NUP53"/>
</dbReference>
<keyword evidence="4 9" id="KW-0509">mRNA transport</keyword>
<evidence type="ECO:0000256" key="4">
    <source>
        <dbReference type="ARBA" id="ARBA00022816"/>
    </source>
</evidence>
<evidence type="ECO:0000313" key="12">
    <source>
        <dbReference type="EMBL" id="ABR17612.1"/>
    </source>
</evidence>
<dbReference type="Gene3D" id="3.30.70.330">
    <property type="match status" value="1"/>
</dbReference>
<evidence type="ECO:0000256" key="10">
    <source>
        <dbReference type="SAM" id="MobiDB-lite"/>
    </source>
</evidence>
<evidence type="ECO:0000256" key="1">
    <source>
        <dbReference type="ARBA" id="ARBA00004567"/>
    </source>
</evidence>
<name>B8LPN2_PICSI</name>
<reference evidence="12" key="1">
    <citation type="submission" date="2007-06" db="EMBL/GenBank/DDBJ databases">
        <title>Full length cDNA sequences from Sitka Spruce (Picea sitchensis).</title>
        <authorList>
            <person name="Ralph S.G."/>
            <person name="Chun H.E."/>
            <person name="Liao N."/>
            <person name="Ali J."/>
            <person name="Reid K."/>
            <person name="Kolosova N."/>
            <person name="Cooper N."/>
            <person name="Cullis C."/>
            <person name="Jancsik S."/>
            <person name="Moore R."/>
            <person name="Mayo M."/>
            <person name="Wagner S."/>
            <person name="Holt R.A."/>
            <person name="Jones S.J.M."/>
            <person name="Marra M.A."/>
            <person name="Ritland C.E."/>
            <person name="Ritland K."/>
            <person name="Bohlmann J."/>
        </authorList>
    </citation>
    <scope>NUCLEOTIDE SEQUENCE</scope>
    <source>
        <tissue evidence="12">Green portion of the leader tissue</tissue>
    </source>
</reference>
<keyword evidence="3 9" id="KW-0813">Transport</keyword>
<evidence type="ECO:0000256" key="3">
    <source>
        <dbReference type="ARBA" id="ARBA00022448"/>
    </source>
</evidence>
<evidence type="ECO:0000256" key="2">
    <source>
        <dbReference type="ARBA" id="ARBA00009454"/>
    </source>
</evidence>
<dbReference type="GO" id="GO:0051028">
    <property type="term" value="P:mRNA transport"/>
    <property type="evidence" value="ECO:0007669"/>
    <property type="project" value="UniProtKB-UniRule"/>
</dbReference>
<feature type="compositionally biased region" description="Low complexity" evidence="10">
    <location>
        <begin position="83"/>
        <end position="93"/>
    </location>
</feature>
<evidence type="ECO:0000259" key="11">
    <source>
        <dbReference type="PROSITE" id="PS51472"/>
    </source>
</evidence>
<feature type="compositionally biased region" description="Polar residues" evidence="10">
    <location>
        <begin position="96"/>
        <end position="120"/>
    </location>
</feature>
<dbReference type="SUPFAM" id="SSF54928">
    <property type="entry name" value="RNA-binding domain, RBD"/>
    <property type="match status" value="1"/>
</dbReference>
<dbReference type="InterPro" id="IPR012677">
    <property type="entry name" value="Nucleotide-bd_a/b_plait_sf"/>
</dbReference>
<dbReference type="InterPro" id="IPR007846">
    <property type="entry name" value="RRM_NUP35_dom"/>
</dbReference>
<keyword evidence="5 9" id="KW-0653">Protein transport</keyword>
<accession>B8LPN2</accession>
<dbReference type="CDD" id="cd12441">
    <property type="entry name" value="RRM_Nup53_like"/>
    <property type="match status" value="1"/>
</dbReference>
<comment type="subcellular location">
    <subcellularLocation>
        <location evidence="1 9">Nucleus</location>
        <location evidence="1 9">Nuclear pore complex</location>
    </subcellularLocation>
</comment>
<dbReference type="GO" id="GO:0044613">
    <property type="term" value="C:nuclear pore central transport channel"/>
    <property type="evidence" value="ECO:0007669"/>
    <property type="project" value="TreeGrafter"/>
</dbReference>
<dbReference type="AlphaFoldDB" id="B8LPN2"/>
<feature type="region of interest" description="Disordered" evidence="10">
    <location>
        <begin position="25"/>
        <end position="145"/>
    </location>
</feature>
<sequence length="320" mass="35402">MSSRVQRSSRRGVYHSQFYRDLSSPLKLDFSAQSQPSSYSSPWRHTFDGPDPPPPPILSLEERLDFPPDGPPPDQEFKTPLRTSSPSSSPTFFVHFNSSTPIAQGETAPSNFQTPGSSKWRSPPLWDGGEKQQEKSLELRDGQQRQERGIFTLSPPGENVRPENQANGDADDQHWLIVYGFTPADTNLVLREFEKCGTILKHVPGPCGSNWMHILYQNTYDVKKALQKNGMQISAAVMVGVKPLDPLQRHVLTEKAKVGGFMVLPPRSPGKVAASTSSMKASSRPYYLQQPNEGGQHFSGAIASPSRSTISRIVDLIFGI</sequence>
<dbReference type="GO" id="GO:0006999">
    <property type="term" value="P:nuclear pore organization"/>
    <property type="evidence" value="ECO:0007669"/>
    <property type="project" value="TreeGrafter"/>
</dbReference>
<feature type="compositionally biased region" description="Low complexity" evidence="10">
    <location>
        <begin position="31"/>
        <end position="42"/>
    </location>
</feature>
<evidence type="ECO:0000256" key="7">
    <source>
        <dbReference type="ARBA" id="ARBA00023132"/>
    </source>
</evidence>
<evidence type="ECO:0000256" key="6">
    <source>
        <dbReference type="ARBA" id="ARBA00023010"/>
    </source>
</evidence>
<dbReference type="GO" id="GO:0005543">
    <property type="term" value="F:phospholipid binding"/>
    <property type="evidence" value="ECO:0007669"/>
    <property type="project" value="TreeGrafter"/>
</dbReference>
<dbReference type="PROSITE" id="PS51472">
    <property type="entry name" value="RRM_NUP35"/>
    <property type="match status" value="1"/>
</dbReference>
<evidence type="ECO:0000256" key="5">
    <source>
        <dbReference type="ARBA" id="ARBA00022927"/>
    </source>
</evidence>
<dbReference type="GO" id="GO:0006607">
    <property type="term" value="P:NLS-bearing protein import into nucleus"/>
    <property type="evidence" value="ECO:0007669"/>
    <property type="project" value="TreeGrafter"/>
</dbReference>
<dbReference type="PANTHER" id="PTHR21527:SF6">
    <property type="entry name" value="NUCLEOPORIN NUP35"/>
    <property type="match status" value="1"/>
</dbReference>
<feature type="compositionally biased region" description="Basic and acidic residues" evidence="10">
    <location>
        <begin position="128"/>
        <end position="145"/>
    </location>
</feature>
<feature type="domain" description="RRM Nup35-type" evidence="11">
    <location>
        <begin position="170"/>
        <end position="251"/>
    </location>
</feature>
<evidence type="ECO:0000256" key="9">
    <source>
        <dbReference type="PIRNR" id="PIRNR038119"/>
    </source>
</evidence>
<dbReference type="GO" id="GO:0044615">
    <property type="term" value="C:nuclear pore nuclear basket"/>
    <property type="evidence" value="ECO:0007669"/>
    <property type="project" value="TreeGrafter"/>
</dbReference>
<dbReference type="PIRSF" id="PIRSF038119">
    <property type="entry name" value="Nucleoporin_NUP53"/>
    <property type="match status" value="1"/>
</dbReference>
<organism evidence="12">
    <name type="scientific">Picea sitchensis</name>
    <name type="common">Sitka spruce</name>
    <name type="synonym">Pinus sitchensis</name>
    <dbReference type="NCBI Taxonomy" id="3332"/>
    <lineage>
        <taxon>Eukaryota</taxon>
        <taxon>Viridiplantae</taxon>
        <taxon>Streptophyta</taxon>
        <taxon>Embryophyta</taxon>
        <taxon>Tracheophyta</taxon>
        <taxon>Spermatophyta</taxon>
        <taxon>Pinopsida</taxon>
        <taxon>Pinidae</taxon>
        <taxon>Conifers I</taxon>
        <taxon>Pinales</taxon>
        <taxon>Pinaceae</taxon>
        <taxon>Picea</taxon>
    </lineage>
</organism>
<dbReference type="FunFam" id="3.30.70.330:FF:000095">
    <property type="entry name" value="Putative Nucleoporin NUP53"/>
    <property type="match status" value="1"/>
</dbReference>
<dbReference type="InterPro" id="IPR035979">
    <property type="entry name" value="RBD_domain_sf"/>
</dbReference>
<dbReference type="PANTHER" id="PTHR21527">
    <property type="entry name" value="NUCLEOPORIN NUP35"/>
    <property type="match status" value="1"/>
</dbReference>
<proteinExistence type="evidence at transcript level"/>
<dbReference type="GO" id="GO:0003676">
    <property type="term" value="F:nucleic acid binding"/>
    <property type="evidence" value="ECO:0007669"/>
    <property type="project" value="InterPro"/>
</dbReference>
<keyword evidence="7 9" id="KW-0906">Nuclear pore complex</keyword>